<dbReference type="PROSITE" id="PS50885">
    <property type="entry name" value="HAMP"/>
    <property type="match status" value="1"/>
</dbReference>
<keyword evidence="5 6" id="KW-0472">Membrane</keyword>
<dbReference type="InterPro" id="IPR000700">
    <property type="entry name" value="PAS-assoc_C"/>
</dbReference>
<evidence type="ECO:0000259" key="8">
    <source>
        <dbReference type="PROSITE" id="PS50113"/>
    </source>
</evidence>
<dbReference type="InterPro" id="IPR000014">
    <property type="entry name" value="PAS"/>
</dbReference>
<evidence type="ECO:0000256" key="2">
    <source>
        <dbReference type="ARBA" id="ARBA00022475"/>
    </source>
</evidence>
<evidence type="ECO:0000256" key="4">
    <source>
        <dbReference type="ARBA" id="ARBA00022989"/>
    </source>
</evidence>
<feature type="domain" description="GGDEF" evidence="10">
    <location>
        <begin position="781"/>
        <end position="914"/>
    </location>
</feature>
<feature type="transmembrane region" description="Helical" evidence="6">
    <location>
        <begin position="220"/>
        <end position="238"/>
    </location>
</feature>
<evidence type="ECO:0000259" key="7">
    <source>
        <dbReference type="PROSITE" id="PS50112"/>
    </source>
</evidence>
<reference evidence="11 12" key="1">
    <citation type="journal article" date="2021" name="Microbiol. Spectr.">
        <title>A Single Bacterium Capable of Oxidation and Reduction of Iron at Circumneutral pH.</title>
        <authorList>
            <person name="Kato S."/>
            <person name="Ohkuma M."/>
        </authorList>
    </citation>
    <scope>NUCLEOTIDE SEQUENCE [LARGE SCALE GENOMIC DNA]</scope>
    <source>
        <strain evidence="11 12">MIZ03</strain>
    </source>
</reference>
<dbReference type="InterPro" id="IPR013656">
    <property type="entry name" value="PAS_4"/>
</dbReference>
<keyword evidence="12" id="KW-1185">Reference proteome</keyword>
<feature type="domain" description="PAC" evidence="8">
    <location>
        <begin position="695"/>
        <end position="749"/>
    </location>
</feature>
<evidence type="ECO:0000256" key="6">
    <source>
        <dbReference type="SAM" id="Phobius"/>
    </source>
</evidence>
<feature type="domain" description="HAMP" evidence="9">
    <location>
        <begin position="239"/>
        <end position="293"/>
    </location>
</feature>
<dbReference type="Pfam" id="PF08448">
    <property type="entry name" value="PAS_4"/>
    <property type="match status" value="1"/>
</dbReference>
<evidence type="ECO:0000256" key="5">
    <source>
        <dbReference type="ARBA" id="ARBA00023136"/>
    </source>
</evidence>
<evidence type="ECO:0000313" key="12">
    <source>
        <dbReference type="Proteomes" id="UP000824366"/>
    </source>
</evidence>
<protein>
    <recommendedName>
        <fullName evidence="13">Diguanylate cyclase</fullName>
    </recommendedName>
</protein>
<keyword evidence="3 6" id="KW-0812">Transmembrane</keyword>
<dbReference type="PANTHER" id="PTHR46663">
    <property type="entry name" value="DIGUANYLATE CYCLASE DGCT-RELATED"/>
    <property type="match status" value="1"/>
</dbReference>
<feature type="transmembrane region" description="Helical" evidence="6">
    <location>
        <begin position="14"/>
        <end position="34"/>
    </location>
</feature>
<dbReference type="EMBL" id="AP024238">
    <property type="protein sequence ID" value="BCO25896.1"/>
    <property type="molecule type" value="Genomic_DNA"/>
</dbReference>
<evidence type="ECO:0000259" key="9">
    <source>
        <dbReference type="PROSITE" id="PS50885"/>
    </source>
</evidence>
<dbReference type="SUPFAM" id="SSF55781">
    <property type="entry name" value="GAF domain-like"/>
    <property type="match status" value="1"/>
</dbReference>
<dbReference type="PANTHER" id="PTHR46663:SF3">
    <property type="entry name" value="SLL0267 PROTEIN"/>
    <property type="match status" value="1"/>
</dbReference>
<evidence type="ECO:0000256" key="1">
    <source>
        <dbReference type="ARBA" id="ARBA00004651"/>
    </source>
</evidence>
<dbReference type="SUPFAM" id="SSF55073">
    <property type="entry name" value="Nucleotide cyclase"/>
    <property type="match status" value="1"/>
</dbReference>
<dbReference type="InterPro" id="IPR033480">
    <property type="entry name" value="sCache_2"/>
</dbReference>
<dbReference type="SMART" id="SM00304">
    <property type="entry name" value="HAMP"/>
    <property type="match status" value="1"/>
</dbReference>
<dbReference type="Pfam" id="PF13426">
    <property type="entry name" value="PAS_9"/>
    <property type="match status" value="1"/>
</dbReference>
<dbReference type="Pfam" id="PF00672">
    <property type="entry name" value="HAMP"/>
    <property type="match status" value="1"/>
</dbReference>
<dbReference type="CDD" id="cd06225">
    <property type="entry name" value="HAMP"/>
    <property type="match status" value="1"/>
</dbReference>
<dbReference type="NCBIfam" id="TIGR00229">
    <property type="entry name" value="sensory_box"/>
    <property type="match status" value="2"/>
</dbReference>
<dbReference type="InterPro" id="IPR000160">
    <property type="entry name" value="GGDEF_dom"/>
</dbReference>
<name>A0ABN6D4Y0_9BURK</name>
<dbReference type="CDD" id="cd00130">
    <property type="entry name" value="PAS"/>
    <property type="match status" value="2"/>
</dbReference>
<dbReference type="PROSITE" id="PS50112">
    <property type="entry name" value="PAS"/>
    <property type="match status" value="2"/>
</dbReference>
<dbReference type="Pfam" id="PF13185">
    <property type="entry name" value="GAF_2"/>
    <property type="match status" value="1"/>
</dbReference>
<dbReference type="InterPro" id="IPR003018">
    <property type="entry name" value="GAF"/>
</dbReference>
<dbReference type="InterPro" id="IPR001610">
    <property type="entry name" value="PAC"/>
</dbReference>
<dbReference type="Gene3D" id="3.30.450.20">
    <property type="entry name" value="PAS domain"/>
    <property type="match status" value="3"/>
</dbReference>
<dbReference type="InterPro" id="IPR052163">
    <property type="entry name" value="DGC-Regulatory_Protein"/>
</dbReference>
<dbReference type="RefSeq" id="WP_223908407.1">
    <property type="nucleotide sequence ID" value="NZ_AP024238.1"/>
</dbReference>
<dbReference type="Proteomes" id="UP000824366">
    <property type="component" value="Chromosome"/>
</dbReference>
<keyword evidence="2" id="KW-1003">Cell membrane</keyword>
<organism evidence="11 12">
    <name type="scientific">Rhodoferax lithotrophicus</name>
    <dbReference type="NCBI Taxonomy" id="2798804"/>
    <lineage>
        <taxon>Bacteria</taxon>
        <taxon>Pseudomonadati</taxon>
        <taxon>Pseudomonadota</taxon>
        <taxon>Betaproteobacteria</taxon>
        <taxon>Burkholderiales</taxon>
        <taxon>Comamonadaceae</taxon>
        <taxon>Rhodoferax</taxon>
    </lineage>
</organism>
<dbReference type="PROSITE" id="PS50887">
    <property type="entry name" value="GGDEF"/>
    <property type="match status" value="1"/>
</dbReference>
<dbReference type="InterPro" id="IPR029787">
    <property type="entry name" value="Nucleotide_cyclase"/>
</dbReference>
<evidence type="ECO:0000313" key="11">
    <source>
        <dbReference type="EMBL" id="BCO25896.1"/>
    </source>
</evidence>
<dbReference type="SUPFAM" id="SSF55785">
    <property type="entry name" value="PYP-like sensor domain (PAS domain)"/>
    <property type="match status" value="2"/>
</dbReference>
<dbReference type="PROSITE" id="PS50113">
    <property type="entry name" value="PAC"/>
    <property type="match status" value="1"/>
</dbReference>
<feature type="domain" description="PAS" evidence="7">
    <location>
        <begin position="337"/>
        <end position="407"/>
    </location>
</feature>
<dbReference type="SMART" id="SM00065">
    <property type="entry name" value="GAF"/>
    <property type="match status" value="1"/>
</dbReference>
<accession>A0ABN6D4Y0</accession>
<dbReference type="InterPro" id="IPR004010">
    <property type="entry name" value="Double_Cache_2"/>
</dbReference>
<dbReference type="SMART" id="SM00086">
    <property type="entry name" value="PAC"/>
    <property type="match status" value="1"/>
</dbReference>
<dbReference type="InterPro" id="IPR029016">
    <property type="entry name" value="GAF-like_dom_sf"/>
</dbReference>
<dbReference type="Gene3D" id="3.30.70.270">
    <property type="match status" value="1"/>
</dbReference>
<keyword evidence="4 6" id="KW-1133">Transmembrane helix</keyword>
<evidence type="ECO:0000256" key="3">
    <source>
        <dbReference type="ARBA" id="ARBA00022692"/>
    </source>
</evidence>
<dbReference type="Pfam" id="PF00990">
    <property type="entry name" value="GGDEF"/>
    <property type="match status" value="1"/>
</dbReference>
<dbReference type="SMART" id="SM00091">
    <property type="entry name" value="PAS"/>
    <property type="match status" value="2"/>
</dbReference>
<evidence type="ECO:0008006" key="13">
    <source>
        <dbReference type="Google" id="ProtNLM"/>
    </source>
</evidence>
<dbReference type="Pfam" id="PF08269">
    <property type="entry name" value="dCache_2"/>
    <property type="match status" value="1"/>
</dbReference>
<proteinExistence type="predicted"/>
<comment type="subcellular location">
    <subcellularLocation>
        <location evidence="1">Cell membrane</location>
        <topology evidence="1">Multi-pass membrane protein</topology>
    </subcellularLocation>
</comment>
<evidence type="ECO:0000259" key="10">
    <source>
        <dbReference type="PROSITE" id="PS50887"/>
    </source>
</evidence>
<dbReference type="Gene3D" id="6.10.340.10">
    <property type="match status" value="1"/>
</dbReference>
<dbReference type="InterPro" id="IPR043128">
    <property type="entry name" value="Rev_trsase/Diguanyl_cyclase"/>
</dbReference>
<sequence>MFSFLSRLSVRNRIWAIVAMLICGIVVGEVIDMFRLREVLWREKEEKTRQLVETGFSVLTHFHQLQQAGELSQVAAQAAAISTIKALRYNKTEYFWLSDLGTPFPKIIMHPTMPALDGHLLDLPQFDSVTSLRAGTEGPFTVTNGNKNIGVAFAEVVNQGGQGYVVYDWQKPKAGSGVTEQLYPKLSYVKKFAPWGWVIGSGVYVDDVDATIRQQLEHNVMMLAGIGTLLLLFAALIARSITQPLRLAVDVMRTVDLGAGRVVQRLPVVGRSEFAEMATGFNDMLEQLQLRDAKLAQHQEFLETEVAHRTLELRDTNAQLQQELIEHRQADLLIQESRIRMRALLDATSESVLLLDPQGHILAINAFGAQRFGQVPEAITGKNFYELLPPDLAVKRRALVEQVVSTGEPLHSQDRRGAIFFNNSIYPVKDTSGAVESIAVYAKDVTEQHCAKEVDDIFRNLDAVLLKWRMNLESIAQIFCDAILPVFDLAAAWIGRAEKDGQLTWLASAEGSDKGFFTSLRENRRRWDGDPTCCLPAGAVIRSGQWQMVTLNGPQCQSCTEVNQTVSPRAVIVLPLTLRGETWGVLTLYGRDARQFEGWQLPQRLAAIAVRLGTTLESAMQQEWLTLLDAALAGVDNAVLITDANASILWNNRSFAQLSGYTSQEILGKTPKMFSSGCQDADFFQRFWQTISSGKTWHGEIVNAHRDGSTYTVNQTVTPLLNTNGQVSHYVAILEDITQRKAAEERVQHTAQFDLLTDLPNRGLFFDRLGQAMNLGQRDGSSGALMFLDLDHFKEVNDQLGHGAGDVVLMAVAKRLREQVRQSDTVARLGGDEFTVILPSLRDRHDAVRVANNIIAAIGQPIELDGTQARVGITIGIALFPQHGHTVEQVLKAADDAMYRAKDAGRNCYAFAVEEVLPQSSP</sequence>
<dbReference type="CDD" id="cd01949">
    <property type="entry name" value="GGDEF"/>
    <property type="match status" value="1"/>
</dbReference>
<gene>
    <name evidence="11" type="ORF">MIZ03_0775</name>
</gene>
<dbReference type="SMART" id="SM00267">
    <property type="entry name" value="GGDEF"/>
    <property type="match status" value="1"/>
</dbReference>
<dbReference type="Gene3D" id="3.30.450.40">
    <property type="match status" value="1"/>
</dbReference>
<dbReference type="InterPro" id="IPR035965">
    <property type="entry name" value="PAS-like_dom_sf"/>
</dbReference>
<feature type="domain" description="PAS" evidence="7">
    <location>
        <begin position="620"/>
        <end position="670"/>
    </location>
</feature>
<dbReference type="NCBIfam" id="TIGR00254">
    <property type="entry name" value="GGDEF"/>
    <property type="match status" value="1"/>
</dbReference>
<dbReference type="SMART" id="SM01049">
    <property type="entry name" value="Cache_2"/>
    <property type="match status" value="1"/>
</dbReference>
<dbReference type="InterPro" id="IPR003660">
    <property type="entry name" value="HAMP_dom"/>
</dbReference>